<dbReference type="PRINTS" id="PR01183">
    <property type="entry name" value="RIBORDTASEM1"/>
</dbReference>
<dbReference type="EMBL" id="CP001686">
    <property type="protein sequence ID" value="ACV07179.1"/>
    <property type="molecule type" value="Genomic_DNA"/>
</dbReference>
<dbReference type="InterPro" id="IPR013509">
    <property type="entry name" value="RNR_lsu_N"/>
</dbReference>
<keyword evidence="5 9" id="KW-0067">ATP-binding</keyword>
<dbReference type="InterPro" id="IPR008926">
    <property type="entry name" value="RNR_R1-su_N"/>
</dbReference>
<comment type="similarity">
    <text evidence="1 10">Belongs to the ribonucleoside diphosphate reductase large chain family.</text>
</comment>
<dbReference type="EC" id="1.17.4.1" evidence="2 10"/>
<dbReference type="GO" id="GO:0004748">
    <property type="term" value="F:ribonucleoside-diphosphate reductase activity, thioredoxin disulfide as acceptor"/>
    <property type="evidence" value="ECO:0007669"/>
    <property type="project" value="UniProtKB-EC"/>
</dbReference>
<protein>
    <recommendedName>
        <fullName evidence="2 10">Ribonucleoside-diphosphate reductase</fullName>
        <ecNumber evidence="2 10">1.17.4.1</ecNumber>
    </recommendedName>
</protein>
<dbReference type="GO" id="GO:0005524">
    <property type="term" value="F:ATP binding"/>
    <property type="evidence" value="ECO:0007669"/>
    <property type="project" value="UniProtKB-UniRule"/>
</dbReference>
<keyword evidence="14" id="KW-1185">Reference proteome</keyword>
<dbReference type="InterPro" id="IPR000788">
    <property type="entry name" value="RNR_lg_C"/>
</dbReference>
<feature type="domain" description="ATP-cone" evidence="12">
    <location>
        <begin position="36"/>
        <end position="125"/>
    </location>
</feature>
<evidence type="ECO:0000256" key="6">
    <source>
        <dbReference type="ARBA" id="ARBA00023002"/>
    </source>
</evidence>
<evidence type="ECO:0000259" key="12">
    <source>
        <dbReference type="PROSITE" id="PS51161"/>
    </source>
</evidence>
<evidence type="ECO:0000256" key="4">
    <source>
        <dbReference type="ARBA" id="ARBA00022741"/>
    </source>
</evidence>
<dbReference type="Pfam" id="PF00317">
    <property type="entry name" value="Ribonuc_red_lgN"/>
    <property type="match status" value="1"/>
</dbReference>
<evidence type="ECO:0000313" key="14">
    <source>
        <dbReference type="Proteomes" id="UP000006666"/>
    </source>
</evidence>
<dbReference type="KEGG" id="kse:Ksed_21940"/>
<evidence type="ECO:0000256" key="9">
    <source>
        <dbReference type="PROSITE-ProRule" id="PRU00492"/>
    </source>
</evidence>
<evidence type="ECO:0000256" key="7">
    <source>
        <dbReference type="ARBA" id="ARBA00023116"/>
    </source>
</evidence>
<evidence type="ECO:0000256" key="11">
    <source>
        <dbReference type="SAM" id="MobiDB-lite"/>
    </source>
</evidence>
<keyword evidence="7 10" id="KW-0215">Deoxyribonucleotide synthesis</keyword>
<evidence type="ECO:0000256" key="10">
    <source>
        <dbReference type="RuleBase" id="RU003410"/>
    </source>
</evidence>
<dbReference type="PROSITE" id="PS51161">
    <property type="entry name" value="ATP_CONE"/>
    <property type="match status" value="1"/>
</dbReference>
<evidence type="ECO:0000256" key="8">
    <source>
        <dbReference type="ARBA" id="ARBA00047754"/>
    </source>
</evidence>
<evidence type="ECO:0000256" key="3">
    <source>
        <dbReference type="ARBA" id="ARBA00022533"/>
    </source>
</evidence>
<dbReference type="SUPFAM" id="SSF48168">
    <property type="entry name" value="R1 subunit of ribonucleotide reductase, N-terminal domain"/>
    <property type="match status" value="1"/>
</dbReference>
<accession>C7NLI3</accession>
<reference evidence="13 14" key="1">
    <citation type="journal article" date="2009" name="Stand. Genomic Sci.">
        <title>Complete genome sequence of Kytococcus sedentarius type strain (541).</title>
        <authorList>
            <person name="Sims D."/>
            <person name="Brettin T."/>
            <person name="Detter J.C."/>
            <person name="Han C."/>
            <person name="Lapidus A."/>
            <person name="Copeland A."/>
            <person name="Glavina Del Rio T."/>
            <person name="Nolan M."/>
            <person name="Chen F."/>
            <person name="Lucas S."/>
            <person name="Tice H."/>
            <person name="Cheng J.F."/>
            <person name="Bruce D."/>
            <person name="Goodwin L."/>
            <person name="Pitluck S."/>
            <person name="Ovchinnikova G."/>
            <person name="Pati A."/>
            <person name="Ivanova N."/>
            <person name="Mavrommatis K."/>
            <person name="Chen A."/>
            <person name="Palaniappan K."/>
            <person name="D'haeseleer P."/>
            <person name="Chain P."/>
            <person name="Bristow J."/>
            <person name="Eisen J.A."/>
            <person name="Markowitz V."/>
            <person name="Hugenholtz P."/>
            <person name="Schneider S."/>
            <person name="Goker M."/>
            <person name="Pukall R."/>
            <person name="Kyrpides N.C."/>
            <person name="Klenk H.P."/>
        </authorList>
    </citation>
    <scope>NUCLEOTIDE SEQUENCE [LARGE SCALE GENOMIC DNA]</scope>
    <source>
        <strain evidence="14">ATCC 14392 / DSM 20547 / JCM 11482 / CCUG 33030 / NBRC 15357 / NCTC 11040 / CCM 314 / 541</strain>
    </source>
</reference>
<dbReference type="PANTHER" id="PTHR11573:SF6">
    <property type="entry name" value="RIBONUCLEOSIDE-DIPHOSPHATE REDUCTASE LARGE SUBUNIT"/>
    <property type="match status" value="1"/>
</dbReference>
<dbReference type="UniPathway" id="UPA00326"/>
<organism evidence="13 14">
    <name type="scientific">Kytococcus sedentarius (strain ATCC 14392 / DSM 20547 / JCM 11482 / CCUG 33030 / NBRC 15357 / NCTC 11040 / CCM 314 / 541)</name>
    <name type="common">Micrococcus sedentarius</name>
    <dbReference type="NCBI Taxonomy" id="478801"/>
    <lineage>
        <taxon>Bacteria</taxon>
        <taxon>Bacillati</taxon>
        <taxon>Actinomycetota</taxon>
        <taxon>Actinomycetes</taxon>
        <taxon>Micrococcales</taxon>
        <taxon>Kytococcaceae</taxon>
        <taxon>Kytococcus</taxon>
    </lineage>
</organism>
<dbReference type="PROSITE" id="PS00089">
    <property type="entry name" value="RIBORED_LARGE"/>
    <property type="match status" value="1"/>
</dbReference>
<dbReference type="AlphaFoldDB" id="C7NLI3"/>
<dbReference type="GO" id="GO:0009263">
    <property type="term" value="P:deoxyribonucleotide biosynthetic process"/>
    <property type="evidence" value="ECO:0007669"/>
    <property type="project" value="UniProtKB-KW"/>
</dbReference>
<dbReference type="PANTHER" id="PTHR11573">
    <property type="entry name" value="RIBONUCLEOSIDE-DIPHOSPHATE REDUCTASE LARGE CHAIN"/>
    <property type="match status" value="1"/>
</dbReference>
<comment type="catalytic activity">
    <reaction evidence="8 10">
        <text>a 2'-deoxyribonucleoside 5'-diphosphate + [thioredoxin]-disulfide + H2O = a ribonucleoside 5'-diphosphate + [thioredoxin]-dithiol</text>
        <dbReference type="Rhea" id="RHEA:23252"/>
        <dbReference type="Rhea" id="RHEA-COMP:10698"/>
        <dbReference type="Rhea" id="RHEA-COMP:10700"/>
        <dbReference type="ChEBI" id="CHEBI:15377"/>
        <dbReference type="ChEBI" id="CHEBI:29950"/>
        <dbReference type="ChEBI" id="CHEBI:50058"/>
        <dbReference type="ChEBI" id="CHEBI:57930"/>
        <dbReference type="ChEBI" id="CHEBI:73316"/>
        <dbReference type="EC" id="1.17.4.1"/>
    </reaction>
</comment>
<evidence type="ECO:0000256" key="2">
    <source>
        <dbReference type="ARBA" id="ARBA00012274"/>
    </source>
</evidence>
<dbReference type="SUPFAM" id="SSF51998">
    <property type="entry name" value="PFL-like glycyl radical enzymes"/>
    <property type="match status" value="1"/>
</dbReference>
<feature type="region of interest" description="Disordered" evidence="11">
    <location>
        <begin position="1"/>
        <end position="34"/>
    </location>
</feature>
<gene>
    <name evidence="13" type="ordered locus">Ksed_21940</name>
</gene>
<evidence type="ECO:0000313" key="13">
    <source>
        <dbReference type="EMBL" id="ACV07179.1"/>
    </source>
</evidence>
<proteinExistence type="inferred from homology"/>
<sequence>MTTNTTTSTATPTSQPADGDQPTLEGVPTTPARTTMRVVKRSGEHEQVDVTKIVAAVERCCDGLPEVDPLRVATKTISGLYDGATTAELDKLAIATAAEMTATEPQYSRLAGRLLAGVIDKEVRGQGIGSFSAAVRTGHEQGLIGDETAAFVAEHASRLDDAVYRAQAAHADWRFDYFGLRTVYDRYLLRHPLTRAVVESPQYWLMRVSAGLSHTGEEAVEFFELLSSLAYLPSSPTLFNSGTRHTQMSSCYLIDSPQDDLDSIYERYHQVAKLSKFAGGIGLAFSRIRSRGALIRGTNGHSNGIVPWLRTLDASVAAVNQGGRRKGAACIYLEPWHPDVEEFLELRDNTGEDARRTHNLNLAHWIPDEFMRRVEADGQWSLIDPDAVPELPDLWGPAFDAAYRAAEERGDVVRTVSARYLYGRMMRTLAQTGQGWMTFKDASNRACNQTSDDQTPRVAADGTVQPAPVVHLSNLCTEIIEVTSNDETAVCNLGSVNLAAHLQWSDGTTGVRPTDPAARATGIDTDRLRSTVRLAVTYLDRVIDINYYPSEQAAASNPRWRPIGLGSMGLQDVFFALRMPFDAPEAKELSTRIAEEIQLSALERSAELAEQFGAHPAFAETRAARGQLQHDLQGVEPTQTERWAAVRQRIADHGLRNSLMIAIAPTATIASIAGCYECIEPQVSNLFKRETLSGEFMQVNTALVGELKSLGLWTEAVREKLKADNGSVAGIADLPEETRRLFRTAWELPQKALIEMAAARQAYVDQSQSLNLFMESPNIGKLSSMYLYAWKAGLKTTYYLRSRPATRIQQATVAGVRAGASWGAATGAPGASQPTAPGSPGVVGGLTASEPVRTFTDEEALACSLENPEACEACE</sequence>
<dbReference type="RefSeq" id="WP_015780114.1">
    <property type="nucleotide sequence ID" value="NC_013169.1"/>
</dbReference>
<keyword evidence="3" id="KW-0021">Allosteric enzyme</keyword>
<keyword evidence="4 9" id="KW-0547">Nucleotide-binding</keyword>
<feature type="compositionally biased region" description="Low complexity" evidence="11">
    <location>
        <begin position="1"/>
        <end position="13"/>
    </location>
</feature>
<dbReference type="GO" id="GO:0005971">
    <property type="term" value="C:ribonucleoside-diphosphate reductase complex"/>
    <property type="evidence" value="ECO:0007669"/>
    <property type="project" value="TreeGrafter"/>
</dbReference>
<dbReference type="NCBIfam" id="TIGR02506">
    <property type="entry name" value="NrdE_NrdA"/>
    <property type="match status" value="1"/>
</dbReference>
<evidence type="ECO:0000256" key="1">
    <source>
        <dbReference type="ARBA" id="ARBA00010406"/>
    </source>
</evidence>
<dbReference type="InterPro" id="IPR039718">
    <property type="entry name" value="Rrm1"/>
</dbReference>
<dbReference type="Pfam" id="PF03477">
    <property type="entry name" value="ATP-cone"/>
    <property type="match status" value="1"/>
</dbReference>
<dbReference type="Pfam" id="PF02867">
    <property type="entry name" value="Ribonuc_red_lgC"/>
    <property type="match status" value="1"/>
</dbReference>
<dbReference type="STRING" id="478801.Ksed_21940"/>
<dbReference type="InterPro" id="IPR013346">
    <property type="entry name" value="NrdE_NrdA_C"/>
</dbReference>
<keyword evidence="6 10" id="KW-0560">Oxidoreductase</keyword>
<dbReference type="Gene3D" id="3.20.70.20">
    <property type="match status" value="1"/>
</dbReference>
<name>C7NLI3_KYTSD</name>
<evidence type="ECO:0000256" key="5">
    <source>
        <dbReference type="ARBA" id="ARBA00022840"/>
    </source>
</evidence>
<dbReference type="Proteomes" id="UP000006666">
    <property type="component" value="Chromosome"/>
</dbReference>
<dbReference type="HOGENOM" id="CLU_000404_1_0_11"/>
<dbReference type="CDD" id="cd01679">
    <property type="entry name" value="RNR_I"/>
    <property type="match status" value="1"/>
</dbReference>
<comment type="function">
    <text evidence="10">Provides the precursors necessary for DNA synthesis. Catalyzes the biosynthesis of deoxyribonucleotides from the corresponding ribonucleotides.</text>
</comment>
<dbReference type="eggNOG" id="COG0209">
    <property type="taxonomic scope" value="Bacteria"/>
</dbReference>
<dbReference type="InterPro" id="IPR005144">
    <property type="entry name" value="ATP-cone_dom"/>
</dbReference>